<comment type="caution">
    <text evidence="13">The sequence shown here is derived from an EMBL/GenBank/DDBJ whole genome shotgun (WGS) entry which is preliminary data.</text>
</comment>
<evidence type="ECO:0000313" key="14">
    <source>
        <dbReference type="Proteomes" id="UP000179266"/>
    </source>
</evidence>
<evidence type="ECO:0000256" key="11">
    <source>
        <dbReference type="PROSITE-ProRule" id="PRU00524"/>
    </source>
</evidence>
<feature type="repeat" description="Lumazine-binding" evidence="11">
    <location>
        <begin position="97"/>
        <end position="193"/>
    </location>
</feature>
<dbReference type="PANTHER" id="PTHR21098">
    <property type="entry name" value="RIBOFLAVIN SYNTHASE ALPHA CHAIN"/>
    <property type="match status" value="1"/>
</dbReference>
<feature type="domain" description="Lumazine-binding" evidence="12">
    <location>
        <begin position="97"/>
        <end position="193"/>
    </location>
</feature>
<dbReference type="GO" id="GO:0004746">
    <property type="term" value="F:riboflavin synthase activity"/>
    <property type="evidence" value="ECO:0007669"/>
    <property type="project" value="UniProtKB-UniRule"/>
</dbReference>
<name>A0A1F7RUX6_9BACT</name>
<comment type="function">
    <text evidence="2">Catalyzes the dismutation of two molecules of 6,7-dimethyl-8-ribityllumazine, resulting in the formation of riboflavin and 5-amino-6-(D-ribitylamino)uracil.</text>
</comment>
<feature type="domain" description="Lumazine-binding" evidence="12">
    <location>
        <begin position="1"/>
        <end position="96"/>
    </location>
</feature>
<dbReference type="Pfam" id="PF00677">
    <property type="entry name" value="Lum_binding"/>
    <property type="match status" value="2"/>
</dbReference>
<protein>
    <recommendedName>
        <fullName evidence="6 10">Riboflavin synthase</fullName>
        <ecNumber evidence="5 10">2.5.1.9</ecNumber>
    </recommendedName>
</protein>
<dbReference type="CDD" id="cd00402">
    <property type="entry name" value="Riboflavin_synthase_like"/>
    <property type="match status" value="1"/>
</dbReference>
<dbReference type="NCBIfam" id="NF006767">
    <property type="entry name" value="PRK09289.1"/>
    <property type="match status" value="1"/>
</dbReference>
<dbReference type="SUPFAM" id="SSF63380">
    <property type="entry name" value="Riboflavin synthase domain-like"/>
    <property type="match status" value="2"/>
</dbReference>
<dbReference type="NCBIfam" id="NF009566">
    <property type="entry name" value="PRK13020.1"/>
    <property type="match status" value="1"/>
</dbReference>
<dbReference type="InterPro" id="IPR026017">
    <property type="entry name" value="Lumazine-bd_dom"/>
</dbReference>
<dbReference type="Gene3D" id="2.40.30.20">
    <property type="match status" value="2"/>
</dbReference>
<dbReference type="InterPro" id="IPR023366">
    <property type="entry name" value="ATP_synth_asu-like_sf"/>
</dbReference>
<evidence type="ECO:0000313" key="13">
    <source>
        <dbReference type="EMBL" id="OGL45375.1"/>
    </source>
</evidence>
<evidence type="ECO:0000256" key="2">
    <source>
        <dbReference type="ARBA" id="ARBA00002803"/>
    </source>
</evidence>
<sequence length="215" mass="23922">MFTGIVEEIGKVSMLQQNRDPALMEIEAVVVIKSLKQGDSISVNGVCLTVVMKTEHKFQVEVSQESFDRSNLGDLKRDDPVNLERALSVSDRLGGHLVLGHIDGKSKITDISKKSGNMIITFSVPLELSRYIVDKGSVTIDGISLTPFNKTDSNFSVSVIPHTMNNTILKKRRIGDHVNIEVDILAKYLESLIVDKQTSKKSIIDKEFLNRYGFT</sequence>
<evidence type="ECO:0000259" key="12">
    <source>
        <dbReference type="PROSITE" id="PS51177"/>
    </source>
</evidence>
<feature type="repeat" description="Lumazine-binding" evidence="11">
    <location>
        <begin position="1"/>
        <end position="96"/>
    </location>
</feature>
<dbReference type="NCBIfam" id="TIGR00187">
    <property type="entry name" value="ribE"/>
    <property type="match status" value="1"/>
</dbReference>
<keyword evidence="7" id="KW-0686">Riboflavin biosynthesis</keyword>
<accession>A0A1F7RUX6</accession>
<dbReference type="InterPro" id="IPR001783">
    <property type="entry name" value="Lumazine-bd"/>
</dbReference>
<comment type="subunit">
    <text evidence="4">Homotrimer.</text>
</comment>
<dbReference type="PANTHER" id="PTHR21098:SF12">
    <property type="entry name" value="RIBOFLAVIN SYNTHASE"/>
    <property type="match status" value="1"/>
</dbReference>
<evidence type="ECO:0000256" key="1">
    <source>
        <dbReference type="ARBA" id="ARBA00000968"/>
    </source>
</evidence>
<dbReference type="PIRSF" id="PIRSF000498">
    <property type="entry name" value="Riboflavin_syn_A"/>
    <property type="match status" value="1"/>
</dbReference>
<keyword evidence="9" id="KW-0677">Repeat</keyword>
<reference evidence="13 14" key="1">
    <citation type="journal article" date="2016" name="Nat. Commun.">
        <title>Thousands of microbial genomes shed light on interconnected biogeochemical processes in an aquifer system.</title>
        <authorList>
            <person name="Anantharaman K."/>
            <person name="Brown C.T."/>
            <person name="Hug L.A."/>
            <person name="Sharon I."/>
            <person name="Castelle C.J."/>
            <person name="Probst A.J."/>
            <person name="Thomas B.C."/>
            <person name="Singh A."/>
            <person name="Wilkins M.J."/>
            <person name="Karaoz U."/>
            <person name="Brodie E.L."/>
            <person name="Williams K.H."/>
            <person name="Hubbard S.S."/>
            <person name="Banfield J.F."/>
        </authorList>
    </citation>
    <scope>NUCLEOTIDE SEQUENCE [LARGE SCALE GENOMIC DNA]</scope>
</reference>
<dbReference type="Proteomes" id="UP000179266">
    <property type="component" value="Unassembled WGS sequence"/>
</dbReference>
<dbReference type="EC" id="2.5.1.9" evidence="5 10"/>
<dbReference type="PROSITE" id="PS51177">
    <property type="entry name" value="LUMAZINE_BIND"/>
    <property type="match status" value="2"/>
</dbReference>
<keyword evidence="8" id="KW-0808">Transferase</keyword>
<evidence type="ECO:0000256" key="8">
    <source>
        <dbReference type="ARBA" id="ARBA00022679"/>
    </source>
</evidence>
<dbReference type="InterPro" id="IPR017938">
    <property type="entry name" value="Riboflavin_synthase-like_b-brl"/>
</dbReference>
<evidence type="ECO:0000256" key="5">
    <source>
        <dbReference type="ARBA" id="ARBA00012827"/>
    </source>
</evidence>
<dbReference type="GO" id="GO:0009231">
    <property type="term" value="P:riboflavin biosynthetic process"/>
    <property type="evidence" value="ECO:0007669"/>
    <property type="project" value="UniProtKB-KW"/>
</dbReference>
<comment type="pathway">
    <text evidence="3">Cofactor biosynthesis; riboflavin biosynthesis; riboflavin from 2-hydroxy-3-oxobutyl phosphate and 5-amino-6-(D-ribitylamino)uracil: step 2/2.</text>
</comment>
<evidence type="ECO:0000256" key="7">
    <source>
        <dbReference type="ARBA" id="ARBA00022619"/>
    </source>
</evidence>
<evidence type="ECO:0000256" key="3">
    <source>
        <dbReference type="ARBA" id="ARBA00004887"/>
    </source>
</evidence>
<dbReference type="AlphaFoldDB" id="A0A1F7RUX6"/>
<proteinExistence type="predicted"/>
<evidence type="ECO:0000256" key="6">
    <source>
        <dbReference type="ARBA" id="ARBA00013950"/>
    </source>
</evidence>
<dbReference type="FunFam" id="2.40.30.20:FF:000004">
    <property type="entry name" value="Riboflavin synthase, alpha subunit"/>
    <property type="match status" value="1"/>
</dbReference>
<organism evidence="13 14">
    <name type="scientific">Candidatus Schekmanbacteria bacterium RBG_13_48_7</name>
    <dbReference type="NCBI Taxonomy" id="1817878"/>
    <lineage>
        <taxon>Bacteria</taxon>
        <taxon>Candidatus Schekmaniibacteriota</taxon>
    </lineage>
</organism>
<gene>
    <name evidence="13" type="ORF">A2161_06210</name>
</gene>
<evidence type="ECO:0000256" key="10">
    <source>
        <dbReference type="NCBIfam" id="TIGR00187"/>
    </source>
</evidence>
<dbReference type="EMBL" id="MGDD01000180">
    <property type="protein sequence ID" value="OGL45375.1"/>
    <property type="molecule type" value="Genomic_DNA"/>
</dbReference>
<evidence type="ECO:0000256" key="9">
    <source>
        <dbReference type="ARBA" id="ARBA00022737"/>
    </source>
</evidence>
<evidence type="ECO:0000256" key="4">
    <source>
        <dbReference type="ARBA" id="ARBA00011233"/>
    </source>
</evidence>
<comment type="catalytic activity">
    <reaction evidence="1">
        <text>2 6,7-dimethyl-8-(1-D-ribityl)lumazine + H(+) = 5-amino-6-(D-ribitylamino)uracil + riboflavin</text>
        <dbReference type="Rhea" id="RHEA:20772"/>
        <dbReference type="ChEBI" id="CHEBI:15378"/>
        <dbReference type="ChEBI" id="CHEBI:15934"/>
        <dbReference type="ChEBI" id="CHEBI:57986"/>
        <dbReference type="ChEBI" id="CHEBI:58201"/>
        <dbReference type="EC" id="2.5.1.9"/>
    </reaction>
</comment>
<dbReference type="FunFam" id="2.40.30.20:FF:000003">
    <property type="entry name" value="Riboflavin synthase, alpha subunit"/>
    <property type="match status" value="1"/>
</dbReference>